<name>A0A9X6NF80_HYPEX</name>
<reference evidence="2" key="1">
    <citation type="submission" date="2017-01" db="EMBL/GenBank/DDBJ databases">
        <title>Comparative genomics of anhydrobiosis in the tardigrade Hypsibius dujardini.</title>
        <authorList>
            <person name="Yoshida Y."/>
            <person name="Koutsovoulos G."/>
            <person name="Laetsch D."/>
            <person name="Stevens L."/>
            <person name="Kumar S."/>
            <person name="Horikawa D."/>
            <person name="Ishino K."/>
            <person name="Komine S."/>
            <person name="Tomita M."/>
            <person name="Blaxter M."/>
            <person name="Arakawa K."/>
        </authorList>
    </citation>
    <scope>NUCLEOTIDE SEQUENCE [LARGE SCALE GENOMIC DNA]</scope>
    <source>
        <strain evidence="2">Z151</strain>
    </source>
</reference>
<sequence length="22" mass="2325">TCTMTVSIAVLAYEVLNKAALL</sequence>
<protein>
    <submittedName>
        <fullName evidence="1">Uncharacterized protein</fullName>
    </submittedName>
</protein>
<feature type="non-terminal residue" evidence="1">
    <location>
        <position position="1"/>
    </location>
</feature>
<accession>A0A9X6NF80</accession>
<evidence type="ECO:0000313" key="1">
    <source>
        <dbReference type="EMBL" id="OWA53097.1"/>
    </source>
</evidence>
<evidence type="ECO:0000313" key="2">
    <source>
        <dbReference type="Proteomes" id="UP000192578"/>
    </source>
</evidence>
<organism evidence="1 2">
    <name type="scientific">Hypsibius exemplaris</name>
    <name type="common">Freshwater tardigrade</name>
    <dbReference type="NCBI Taxonomy" id="2072580"/>
    <lineage>
        <taxon>Eukaryota</taxon>
        <taxon>Metazoa</taxon>
        <taxon>Ecdysozoa</taxon>
        <taxon>Tardigrada</taxon>
        <taxon>Eutardigrada</taxon>
        <taxon>Parachela</taxon>
        <taxon>Hypsibioidea</taxon>
        <taxon>Hypsibiidae</taxon>
        <taxon>Hypsibius</taxon>
    </lineage>
</organism>
<gene>
    <name evidence="1" type="ORF">BV898_17531</name>
</gene>
<dbReference type="AlphaFoldDB" id="A0A9X6NF80"/>
<comment type="caution">
    <text evidence="1">The sequence shown here is derived from an EMBL/GenBank/DDBJ whole genome shotgun (WGS) entry which is preliminary data.</text>
</comment>
<dbReference type="EMBL" id="MTYJ01000303">
    <property type="protein sequence ID" value="OWA53097.1"/>
    <property type="molecule type" value="Genomic_DNA"/>
</dbReference>
<dbReference type="Proteomes" id="UP000192578">
    <property type="component" value="Unassembled WGS sequence"/>
</dbReference>
<proteinExistence type="predicted"/>
<keyword evidence="2" id="KW-1185">Reference proteome</keyword>